<protein>
    <recommendedName>
        <fullName evidence="6">Trafficking protein particle complex subunit</fullName>
    </recommendedName>
</protein>
<dbReference type="VEuPathDB" id="PiroplasmaDB:BBOV_IV010580"/>
<keyword evidence="8" id="KW-1185">Reference proteome</keyword>
<dbReference type="RefSeq" id="XP_001610979.1">
    <property type="nucleotide sequence ID" value="XM_001610929.1"/>
</dbReference>
<dbReference type="KEGG" id="bbo:BBOV_IV010580"/>
<dbReference type="SUPFAM" id="SSF64356">
    <property type="entry name" value="SNARE-like"/>
    <property type="match status" value="1"/>
</dbReference>
<dbReference type="Proteomes" id="UP000002173">
    <property type="component" value="Unassembled WGS sequence"/>
</dbReference>
<comment type="subunit">
    <text evidence="6">Part of the multisubunit transport protein particle (TRAPP) complex.</text>
</comment>
<dbReference type="eggNOG" id="KOG3368">
    <property type="taxonomic scope" value="Eukaryota"/>
</dbReference>
<dbReference type="AlphaFoldDB" id="A7AS92"/>
<dbReference type="OMA" id="KLVCITS"/>
<dbReference type="GO" id="GO:0005794">
    <property type="term" value="C:Golgi apparatus"/>
    <property type="evidence" value="ECO:0007669"/>
    <property type="project" value="UniProtKB-SubCell"/>
</dbReference>
<evidence type="ECO:0000313" key="8">
    <source>
        <dbReference type="Proteomes" id="UP000002173"/>
    </source>
</evidence>
<dbReference type="EMBL" id="AAXT01000002">
    <property type="protein sequence ID" value="EDO07411.1"/>
    <property type="molecule type" value="Genomic_DNA"/>
</dbReference>
<dbReference type="SMART" id="SM01399">
    <property type="entry name" value="Sybindin"/>
    <property type="match status" value="1"/>
</dbReference>
<keyword evidence="2 6" id="KW-0256">Endoplasmic reticulum</keyword>
<evidence type="ECO:0000256" key="6">
    <source>
        <dbReference type="RuleBase" id="RU366065"/>
    </source>
</evidence>
<evidence type="ECO:0000256" key="4">
    <source>
        <dbReference type="ARBA" id="ARBA00023034"/>
    </source>
</evidence>
<evidence type="ECO:0000313" key="7">
    <source>
        <dbReference type="EMBL" id="EDO07411.1"/>
    </source>
</evidence>
<keyword evidence="4 6" id="KW-0333">Golgi apparatus</keyword>
<dbReference type="Gene3D" id="3.30.450.70">
    <property type="match status" value="1"/>
</dbReference>
<comment type="caution">
    <text evidence="7">The sequence shown here is derived from an EMBL/GenBank/DDBJ whole genome shotgun (WGS) entry which is preliminary data.</text>
</comment>
<dbReference type="GO" id="GO:0030008">
    <property type="term" value="C:TRAPP complex"/>
    <property type="evidence" value="ECO:0007669"/>
    <property type="project" value="UniProtKB-UniRule"/>
</dbReference>
<organism evidence="7 8">
    <name type="scientific">Babesia bovis</name>
    <dbReference type="NCBI Taxonomy" id="5865"/>
    <lineage>
        <taxon>Eukaryota</taxon>
        <taxon>Sar</taxon>
        <taxon>Alveolata</taxon>
        <taxon>Apicomplexa</taxon>
        <taxon>Aconoidasida</taxon>
        <taxon>Piroplasmida</taxon>
        <taxon>Babesiidae</taxon>
        <taxon>Babesia</taxon>
    </lineage>
</organism>
<dbReference type="PANTHER" id="PTHR23249:SF16">
    <property type="entry name" value="TRAFFICKING PROTEIN PARTICLE COMPLEX SUBUNIT 1"/>
    <property type="match status" value="1"/>
</dbReference>
<dbReference type="GO" id="GO:0006888">
    <property type="term" value="P:endoplasmic reticulum to Golgi vesicle-mediated transport"/>
    <property type="evidence" value="ECO:0007669"/>
    <property type="project" value="UniProtKB-UniRule"/>
</dbReference>
<reference evidence="7 8" key="1">
    <citation type="journal article" date="2007" name="PLoS Pathog.">
        <title>Genome sequence of Babesia bovis and comparative analysis of apicomplexan hemoprotozoa.</title>
        <authorList>
            <person name="Brayton K.A."/>
            <person name="Lau A.O.T."/>
            <person name="Herndon D.R."/>
            <person name="Hannick L."/>
            <person name="Kappmeyer L.S."/>
            <person name="Berens S.J."/>
            <person name="Bidwell S.L."/>
            <person name="Brown W.C."/>
            <person name="Crabtree J."/>
            <person name="Fadrosh D."/>
            <person name="Feldblum T."/>
            <person name="Forberger H.A."/>
            <person name="Haas B.J."/>
            <person name="Howell J.M."/>
            <person name="Khouri H."/>
            <person name="Koo H."/>
            <person name="Mann D.J."/>
            <person name="Norimine J."/>
            <person name="Paulsen I.T."/>
            <person name="Radune D."/>
            <person name="Ren Q."/>
            <person name="Smith R.K. Jr."/>
            <person name="Suarez C.E."/>
            <person name="White O."/>
            <person name="Wortman J.R."/>
            <person name="Knowles D.P. Jr."/>
            <person name="McElwain T.F."/>
            <person name="Nene V.M."/>
        </authorList>
    </citation>
    <scope>NUCLEOTIDE SEQUENCE [LARGE SCALE GENOMIC DNA]</scope>
    <source>
        <strain evidence="7">T2Bo</strain>
    </source>
</reference>
<dbReference type="Pfam" id="PF04099">
    <property type="entry name" value="Sybindin"/>
    <property type="match status" value="1"/>
</dbReference>
<reference evidence="8" key="2">
    <citation type="journal article" date="2020" name="Data Brief">
        <title>Transcriptome dataset of Babesia bovis life stages within vertebrate and invertebrate hosts.</title>
        <authorList>
            <person name="Ueti M.W."/>
            <person name="Johnson W.C."/>
            <person name="Kappmeyer L.S."/>
            <person name="Herndon D.R."/>
            <person name="Mousel M.R."/>
            <person name="Reif K.E."/>
            <person name="Taus N.S."/>
            <person name="Ifeonu O.O."/>
            <person name="Silva J.C."/>
            <person name="Suarez C.E."/>
            <person name="Brayton K.A."/>
        </authorList>
    </citation>
    <scope>NUCLEOTIDE SEQUENCE [LARGE SCALE GENOMIC DNA]</scope>
</reference>
<dbReference type="InterPro" id="IPR007233">
    <property type="entry name" value="TRAPPC"/>
</dbReference>
<sequence length="189" mass="20994">MYLVSRMGELHSFHIFFRDSCIHRYLCSYAALNAVRQCTGSDCARDKASDDIPDDLDRNGSTGIVVPPELSKYNTEYEKLLIGFISGLSSFCKTIHVTNGLESNCGLSVSHFNVCATSDFKIHYFETLTGYKLVCITSPDVSSLELTLSAIYTDLIVKMVLYNPLYTVGGMIINSEFDTIVAKTLRANL</sequence>
<dbReference type="GeneID" id="5479213"/>
<dbReference type="InParanoid" id="A7AS92"/>
<evidence type="ECO:0000256" key="3">
    <source>
        <dbReference type="ARBA" id="ARBA00022892"/>
    </source>
</evidence>
<dbReference type="InterPro" id="IPR011012">
    <property type="entry name" value="Longin-like_dom_sf"/>
</dbReference>
<comment type="similarity">
    <text evidence="5">Belongs to the TRAPP small subunits family. BET5 subfamily.</text>
</comment>
<dbReference type="FunCoup" id="A7AS92">
    <property type="interactions" value="2"/>
</dbReference>
<gene>
    <name evidence="7" type="ORF">BBOV_IV010580</name>
</gene>
<evidence type="ECO:0000256" key="2">
    <source>
        <dbReference type="ARBA" id="ARBA00022824"/>
    </source>
</evidence>
<proteinExistence type="inferred from homology"/>
<dbReference type="STRING" id="5865.A7AS92"/>
<keyword evidence="3 6" id="KW-0931">ER-Golgi transport</keyword>
<name>A7AS92_BABBO</name>
<comment type="subcellular location">
    <subcellularLocation>
        <location evidence="6">Endoplasmic reticulum</location>
    </subcellularLocation>
    <subcellularLocation>
        <location evidence="6">Golgi apparatus</location>
        <location evidence="6">cis-Golgi network</location>
    </subcellularLocation>
</comment>
<dbReference type="GO" id="GO:0005783">
    <property type="term" value="C:endoplasmic reticulum"/>
    <property type="evidence" value="ECO:0007669"/>
    <property type="project" value="UniProtKB-SubCell"/>
</dbReference>
<keyword evidence="1 6" id="KW-0813">Transport</keyword>
<dbReference type="PANTHER" id="PTHR23249">
    <property type="entry name" value="TRAFFICKING PROTEIN PARTICLE COMPLEX SUBUNIT"/>
    <property type="match status" value="1"/>
</dbReference>
<evidence type="ECO:0000256" key="5">
    <source>
        <dbReference type="ARBA" id="ARBA00038167"/>
    </source>
</evidence>
<reference evidence="8" key="3">
    <citation type="journal article" date="2021" name="Int. J. Parasitol.">
        <title>Comparative analysis of gene expression between Babesia bovis blood stages and kinetes allowed by improved genome annotation.</title>
        <authorList>
            <person name="Ueti M.W."/>
            <person name="Johnson W.C."/>
            <person name="Kappmeyer L.S."/>
            <person name="Herndon D.R."/>
            <person name="Mousel M.R."/>
            <person name="Reif K.E."/>
            <person name="Taus N.S."/>
            <person name="Ifeonu O.O."/>
            <person name="Silva J.C."/>
            <person name="Suarez C.E."/>
            <person name="Brayton K.A."/>
        </authorList>
    </citation>
    <scope>NUCLEOTIDE SEQUENCE [LARGE SCALE GENOMIC DNA]</scope>
</reference>
<accession>A7AS92</accession>
<evidence type="ECO:0000256" key="1">
    <source>
        <dbReference type="ARBA" id="ARBA00022448"/>
    </source>
</evidence>